<dbReference type="NCBIfam" id="TIGR00338">
    <property type="entry name" value="serB"/>
    <property type="match status" value="1"/>
</dbReference>
<dbReference type="InterPro" id="IPR036412">
    <property type="entry name" value="HAD-like_sf"/>
</dbReference>
<evidence type="ECO:0000256" key="9">
    <source>
        <dbReference type="ARBA" id="ARBA00022842"/>
    </source>
</evidence>
<dbReference type="RefSeq" id="WP_353897202.1">
    <property type="nucleotide sequence ID" value="NZ_JBEVCJ010000024.1"/>
</dbReference>
<keyword evidence="15" id="KW-1185">Reference proteome</keyword>
<proteinExistence type="inferred from homology"/>
<keyword evidence="8 14" id="KW-0378">Hydrolase</keyword>
<dbReference type="SFLD" id="SFLDG01136">
    <property type="entry name" value="C1.6:_Phosphoserine_Phosphatas"/>
    <property type="match status" value="1"/>
</dbReference>
<evidence type="ECO:0000256" key="2">
    <source>
        <dbReference type="ARBA" id="ARBA00005135"/>
    </source>
</evidence>
<organism evidence="14 15">
    <name type="scientific">Aliikangiella maris</name>
    <dbReference type="NCBI Taxonomy" id="3162458"/>
    <lineage>
        <taxon>Bacteria</taxon>
        <taxon>Pseudomonadati</taxon>
        <taxon>Pseudomonadota</taxon>
        <taxon>Gammaproteobacteria</taxon>
        <taxon>Oceanospirillales</taxon>
        <taxon>Pleioneaceae</taxon>
        <taxon>Aliikangiella</taxon>
    </lineage>
</organism>
<evidence type="ECO:0000256" key="10">
    <source>
        <dbReference type="ARBA" id="ARBA00023299"/>
    </source>
</evidence>
<dbReference type="NCBIfam" id="TIGR01488">
    <property type="entry name" value="HAD-SF-IB"/>
    <property type="match status" value="1"/>
</dbReference>
<dbReference type="CDD" id="cd07500">
    <property type="entry name" value="HAD_PSP"/>
    <property type="match status" value="1"/>
</dbReference>
<comment type="catalytic activity">
    <reaction evidence="13">
        <text>O-phospho-D-serine + H2O = D-serine + phosphate</text>
        <dbReference type="Rhea" id="RHEA:24873"/>
        <dbReference type="ChEBI" id="CHEBI:15377"/>
        <dbReference type="ChEBI" id="CHEBI:35247"/>
        <dbReference type="ChEBI" id="CHEBI:43474"/>
        <dbReference type="ChEBI" id="CHEBI:58680"/>
        <dbReference type="EC" id="3.1.3.3"/>
    </reaction>
</comment>
<dbReference type="Proteomes" id="UP001548189">
    <property type="component" value="Unassembled WGS sequence"/>
</dbReference>
<dbReference type="InterPro" id="IPR023214">
    <property type="entry name" value="HAD_sf"/>
</dbReference>
<comment type="cofactor">
    <cofactor evidence="1">
        <name>Mg(2+)</name>
        <dbReference type="ChEBI" id="CHEBI:18420"/>
    </cofactor>
</comment>
<dbReference type="SFLD" id="SFLDF00029">
    <property type="entry name" value="phosphoserine_phosphatase"/>
    <property type="match status" value="1"/>
</dbReference>
<gene>
    <name evidence="14" type="primary">serB</name>
    <name evidence="14" type="ORF">ABVT43_15870</name>
</gene>
<dbReference type="EC" id="3.1.3.3" evidence="4"/>
<sequence length="317" mass="35680">MSSENTYLPEFNQVYQITENRWQKQTTFDENLSQLSLFSATDFQSQQQLIGRMASNCEQPLLIKVSGSQQQCCWHVFAQPETLKLWVEKNILDSVFDYVLWPAQNRQAPRLLLFDMDSTFIEIEVIDELARLHGVADKVTDVTEKAMRGEMDFAQSLIARVACLQGLGDNAIHQLKANLPLSPGVSQLVKVAQENNCRVAIVSGGFMPFVEQLKQQEKLYAVKANLLEIEKKQLTGKVLGNIVDAQAKAEFLVELCEQLNILPEQAMAIGDGANDLKMMAKAGFNLAYRAKPKVQQAASGRMNQTHLNWLALAFNWK</sequence>
<evidence type="ECO:0000256" key="5">
    <source>
        <dbReference type="ARBA" id="ARBA00015196"/>
    </source>
</evidence>
<evidence type="ECO:0000313" key="15">
    <source>
        <dbReference type="Proteomes" id="UP001548189"/>
    </source>
</evidence>
<evidence type="ECO:0000256" key="3">
    <source>
        <dbReference type="ARBA" id="ARBA00009184"/>
    </source>
</evidence>
<evidence type="ECO:0000256" key="8">
    <source>
        <dbReference type="ARBA" id="ARBA00022801"/>
    </source>
</evidence>
<dbReference type="PANTHER" id="PTHR43344">
    <property type="entry name" value="PHOSPHOSERINE PHOSPHATASE"/>
    <property type="match status" value="1"/>
</dbReference>
<evidence type="ECO:0000256" key="7">
    <source>
        <dbReference type="ARBA" id="ARBA00022723"/>
    </source>
</evidence>
<comment type="catalytic activity">
    <reaction evidence="12">
        <text>O-phospho-L-serine + H2O = L-serine + phosphate</text>
        <dbReference type="Rhea" id="RHEA:21208"/>
        <dbReference type="ChEBI" id="CHEBI:15377"/>
        <dbReference type="ChEBI" id="CHEBI:33384"/>
        <dbReference type="ChEBI" id="CHEBI:43474"/>
        <dbReference type="ChEBI" id="CHEBI:57524"/>
        <dbReference type="EC" id="3.1.3.3"/>
    </reaction>
</comment>
<accession>A0ABV2BXG4</accession>
<evidence type="ECO:0000256" key="6">
    <source>
        <dbReference type="ARBA" id="ARBA00022605"/>
    </source>
</evidence>
<evidence type="ECO:0000256" key="13">
    <source>
        <dbReference type="ARBA" id="ARBA00048523"/>
    </source>
</evidence>
<keyword evidence="6" id="KW-0028">Amino-acid biosynthesis</keyword>
<name>A0ABV2BXG4_9GAMM</name>
<dbReference type="Gene3D" id="3.40.50.1000">
    <property type="entry name" value="HAD superfamily/HAD-like"/>
    <property type="match status" value="1"/>
</dbReference>
<reference evidence="14 15" key="1">
    <citation type="submission" date="2024-06" db="EMBL/GenBank/DDBJ databases">
        <authorList>
            <person name="Li F."/>
        </authorList>
    </citation>
    <scope>NUCLEOTIDE SEQUENCE [LARGE SCALE GENOMIC DNA]</scope>
    <source>
        <strain evidence="14 15">GXAS 311</strain>
    </source>
</reference>
<dbReference type="InterPro" id="IPR050582">
    <property type="entry name" value="HAD-like_SerB"/>
</dbReference>
<dbReference type="GO" id="GO:0016787">
    <property type="term" value="F:hydrolase activity"/>
    <property type="evidence" value="ECO:0007669"/>
    <property type="project" value="UniProtKB-KW"/>
</dbReference>
<dbReference type="SFLD" id="SFLDS00003">
    <property type="entry name" value="Haloacid_Dehalogenase"/>
    <property type="match status" value="1"/>
</dbReference>
<evidence type="ECO:0000313" key="14">
    <source>
        <dbReference type="EMBL" id="MET1256618.1"/>
    </source>
</evidence>
<evidence type="ECO:0000256" key="1">
    <source>
        <dbReference type="ARBA" id="ARBA00001946"/>
    </source>
</evidence>
<dbReference type="EMBL" id="JBEVCJ010000024">
    <property type="protein sequence ID" value="MET1256618.1"/>
    <property type="molecule type" value="Genomic_DNA"/>
</dbReference>
<keyword evidence="7" id="KW-0479">Metal-binding</keyword>
<comment type="caution">
    <text evidence="14">The sequence shown here is derived from an EMBL/GenBank/DDBJ whole genome shotgun (WGS) entry which is preliminary data.</text>
</comment>
<evidence type="ECO:0000256" key="11">
    <source>
        <dbReference type="ARBA" id="ARBA00031693"/>
    </source>
</evidence>
<keyword evidence="9" id="KW-0460">Magnesium</keyword>
<protein>
    <recommendedName>
        <fullName evidence="5">Phosphoserine phosphatase</fullName>
        <ecNumber evidence="4">3.1.3.3</ecNumber>
    </recommendedName>
    <alternativeName>
        <fullName evidence="11">O-phosphoserine phosphohydrolase</fullName>
    </alternativeName>
</protein>
<dbReference type="SUPFAM" id="SSF56784">
    <property type="entry name" value="HAD-like"/>
    <property type="match status" value="1"/>
</dbReference>
<dbReference type="InterPro" id="IPR004469">
    <property type="entry name" value="PSP"/>
</dbReference>
<evidence type="ECO:0000256" key="12">
    <source>
        <dbReference type="ARBA" id="ARBA00048138"/>
    </source>
</evidence>
<comment type="similarity">
    <text evidence="3">Belongs to the HAD-like hydrolase superfamily. SerB family.</text>
</comment>
<comment type="pathway">
    <text evidence="2">Amino-acid biosynthesis; L-serine biosynthesis; L-serine from 3-phospho-D-glycerate: step 3/3.</text>
</comment>
<dbReference type="Pfam" id="PF00702">
    <property type="entry name" value="Hydrolase"/>
    <property type="match status" value="1"/>
</dbReference>
<evidence type="ECO:0000256" key="4">
    <source>
        <dbReference type="ARBA" id="ARBA00012640"/>
    </source>
</evidence>
<keyword evidence="10" id="KW-0718">Serine biosynthesis</keyword>
<dbReference type="SFLD" id="SFLDG01137">
    <property type="entry name" value="C1.6.1:_Phosphoserine_Phosphat"/>
    <property type="match status" value="1"/>
</dbReference>
<dbReference type="PANTHER" id="PTHR43344:SF2">
    <property type="entry name" value="PHOSPHOSERINE PHOSPHATASE"/>
    <property type="match status" value="1"/>
</dbReference>